<keyword evidence="4" id="KW-1185">Reference proteome</keyword>
<dbReference type="Pfam" id="PF07670">
    <property type="entry name" value="Gate"/>
    <property type="match status" value="1"/>
</dbReference>
<protein>
    <recommendedName>
        <fullName evidence="2">Nucleoside transporter/FeoB GTPase Gate domain-containing protein</fullName>
    </recommendedName>
</protein>
<dbReference type="AlphaFoldDB" id="A0A8D5JGI2"/>
<reference evidence="3" key="1">
    <citation type="submission" date="2020-09" db="EMBL/GenBank/DDBJ databases">
        <title>Desulfogranum mesoprofundum gen. nov., sp. nov., a novel mesophilic, sulfate-reducing chemolithoautotroph isolated from a deep-sea hydrothermal vent chimney in the Suiyo Seamount.</title>
        <authorList>
            <person name="Hashimoto Y."/>
            <person name="Nakagawa S."/>
        </authorList>
    </citation>
    <scope>NUCLEOTIDE SEQUENCE</scope>
    <source>
        <strain evidence="3">KT2</strain>
    </source>
</reference>
<feature type="transmembrane region" description="Helical" evidence="1">
    <location>
        <begin position="66"/>
        <end position="86"/>
    </location>
</feature>
<keyword evidence="1" id="KW-1133">Transmembrane helix</keyword>
<accession>A0A8D5JGI2</accession>
<evidence type="ECO:0000313" key="4">
    <source>
        <dbReference type="Proteomes" id="UP000826725"/>
    </source>
</evidence>
<dbReference type="EMBL" id="AP024086">
    <property type="protein sequence ID" value="BCL60169.1"/>
    <property type="molecule type" value="Genomic_DNA"/>
</dbReference>
<keyword evidence="1" id="KW-0472">Membrane</keyword>
<keyword evidence="1" id="KW-0812">Transmembrane</keyword>
<evidence type="ECO:0000256" key="1">
    <source>
        <dbReference type="SAM" id="Phobius"/>
    </source>
</evidence>
<dbReference type="KEGG" id="dbk:DGMP_08620"/>
<evidence type="ECO:0000259" key="2">
    <source>
        <dbReference type="Pfam" id="PF07670"/>
    </source>
</evidence>
<dbReference type="Proteomes" id="UP000826725">
    <property type="component" value="Chromosome"/>
</dbReference>
<organism evidence="3 4">
    <name type="scientific">Desulfomarina profundi</name>
    <dbReference type="NCBI Taxonomy" id="2772557"/>
    <lineage>
        <taxon>Bacteria</taxon>
        <taxon>Pseudomonadati</taxon>
        <taxon>Thermodesulfobacteriota</taxon>
        <taxon>Desulfobulbia</taxon>
        <taxon>Desulfobulbales</taxon>
        <taxon>Desulfobulbaceae</taxon>
        <taxon>Desulfomarina</taxon>
    </lineage>
</organism>
<evidence type="ECO:0000313" key="3">
    <source>
        <dbReference type="EMBL" id="BCL60169.1"/>
    </source>
</evidence>
<dbReference type="RefSeq" id="WP_228856331.1">
    <property type="nucleotide sequence ID" value="NZ_AP024086.1"/>
</dbReference>
<name>A0A8D5JGI2_9BACT</name>
<proteinExistence type="predicted"/>
<dbReference type="InterPro" id="IPR011642">
    <property type="entry name" value="Gate_dom"/>
</dbReference>
<feature type="domain" description="Nucleoside transporter/FeoB GTPase Gate" evidence="2">
    <location>
        <begin position="22"/>
        <end position="76"/>
    </location>
</feature>
<gene>
    <name evidence="3" type="ORF">DGMP_08620</name>
</gene>
<sequence>MNRKSLKEKSLTLLVDTWQTSWELLKITVPVLIVTRILEQFGLVSFFSVVLEPVMGVMGLPGSLGLVWATAMLTSLYGGLLFLRFWHLPWI</sequence>